<organism evidence="5 6">
    <name type="scientific">Zingiber officinale</name>
    <name type="common">Ginger</name>
    <name type="synonym">Amomum zingiber</name>
    <dbReference type="NCBI Taxonomy" id="94328"/>
    <lineage>
        <taxon>Eukaryota</taxon>
        <taxon>Viridiplantae</taxon>
        <taxon>Streptophyta</taxon>
        <taxon>Embryophyta</taxon>
        <taxon>Tracheophyta</taxon>
        <taxon>Spermatophyta</taxon>
        <taxon>Magnoliopsida</taxon>
        <taxon>Liliopsida</taxon>
        <taxon>Zingiberales</taxon>
        <taxon>Zingiberaceae</taxon>
        <taxon>Zingiber</taxon>
    </lineage>
</organism>
<comment type="caution">
    <text evidence="5">The sequence shown here is derived from an EMBL/GenBank/DDBJ whole genome shotgun (WGS) entry which is preliminary data.</text>
</comment>
<dbReference type="Pfam" id="PF00891">
    <property type="entry name" value="Methyltransf_2"/>
    <property type="match status" value="1"/>
</dbReference>
<reference evidence="5 6" key="1">
    <citation type="submission" date="2020-08" db="EMBL/GenBank/DDBJ databases">
        <title>Plant Genome Project.</title>
        <authorList>
            <person name="Zhang R.-G."/>
        </authorList>
    </citation>
    <scope>NUCLEOTIDE SEQUENCE [LARGE SCALE GENOMIC DNA]</scope>
    <source>
        <tissue evidence="5">Rhizome</tissue>
    </source>
</reference>
<dbReference type="AlphaFoldDB" id="A0A8J5FIE8"/>
<evidence type="ECO:0000313" key="5">
    <source>
        <dbReference type="EMBL" id="KAG6488040.1"/>
    </source>
</evidence>
<dbReference type="InterPro" id="IPR029063">
    <property type="entry name" value="SAM-dependent_MTases_sf"/>
</dbReference>
<proteinExistence type="predicted"/>
<gene>
    <name evidence="5" type="ORF">ZIOFF_056798</name>
</gene>
<accession>A0A8J5FIE8</accession>
<protein>
    <recommendedName>
        <fullName evidence="4">O-methyltransferase C-terminal domain-containing protein</fullName>
    </recommendedName>
</protein>
<evidence type="ECO:0000256" key="1">
    <source>
        <dbReference type="ARBA" id="ARBA00022603"/>
    </source>
</evidence>
<dbReference type="Proteomes" id="UP000734854">
    <property type="component" value="Unassembled WGS sequence"/>
</dbReference>
<dbReference type="PANTHER" id="PTHR11746">
    <property type="entry name" value="O-METHYLTRANSFERASE"/>
    <property type="match status" value="1"/>
</dbReference>
<sequence length="288" mass="31915">MNYWMNNLESTTPEMINMLKTVEPSVKGEQKTVMLVDSFKKVPATHPLPGLTHSRVLRTEATGFEKHSEVLPSVEISVEEEDVFLSYRVESRRHGAEVKFFVLWGSGSIHDLGSSGVSCRQTQTSIDRGFGSRAKVMLSYADCEGDSPNNVAENQAVTSSGGQLLDDVTRSFYHVVGGCGSREEVRQQGAPRGSMTGVEHVGGDMFVSVPNGDVIFMKWILHDWSDEYCAKILEKCWKVLLEKGNETLLSTGLAGNSTILEADRKGSCSSRQRWHHLAEITMEQGNQR</sequence>
<name>A0A8J5FIE8_ZINOF</name>
<feature type="domain" description="O-methyltransferase C-terminal" evidence="4">
    <location>
        <begin position="193"/>
        <end position="246"/>
    </location>
</feature>
<evidence type="ECO:0000256" key="2">
    <source>
        <dbReference type="ARBA" id="ARBA00022679"/>
    </source>
</evidence>
<keyword evidence="6" id="KW-1185">Reference proteome</keyword>
<dbReference type="GO" id="GO:0008171">
    <property type="term" value="F:O-methyltransferase activity"/>
    <property type="evidence" value="ECO:0007669"/>
    <property type="project" value="InterPro"/>
</dbReference>
<keyword evidence="2" id="KW-0808">Transferase</keyword>
<dbReference type="InterPro" id="IPR016461">
    <property type="entry name" value="COMT-like"/>
</dbReference>
<keyword evidence="3" id="KW-0949">S-adenosyl-L-methionine</keyword>
<evidence type="ECO:0000256" key="3">
    <source>
        <dbReference type="ARBA" id="ARBA00022691"/>
    </source>
</evidence>
<dbReference type="EMBL" id="JACMSC010000015">
    <property type="protein sequence ID" value="KAG6488040.1"/>
    <property type="molecule type" value="Genomic_DNA"/>
</dbReference>
<dbReference type="SUPFAM" id="SSF53335">
    <property type="entry name" value="S-adenosyl-L-methionine-dependent methyltransferases"/>
    <property type="match status" value="1"/>
</dbReference>
<keyword evidence="1" id="KW-0489">Methyltransferase</keyword>
<evidence type="ECO:0000313" key="6">
    <source>
        <dbReference type="Proteomes" id="UP000734854"/>
    </source>
</evidence>
<dbReference type="PROSITE" id="PS51683">
    <property type="entry name" value="SAM_OMT_II"/>
    <property type="match status" value="1"/>
</dbReference>
<dbReference type="InterPro" id="IPR001077">
    <property type="entry name" value="COMT_C"/>
</dbReference>
<dbReference type="Gene3D" id="3.40.50.150">
    <property type="entry name" value="Vaccinia Virus protein VP39"/>
    <property type="match status" value="1"/>
</dbReference>
<evidence type="ECO:0000259" key="4">
    <source>
        <dbReference type="Pfam" id="PF00891"/>
    </source>
</evidence>
<dbReference type="GO" id="GO:0032259">
    <property type="term" value="P:methylation"/>
    <property type="evidence" value="ECO:0007669"/>
    <property type="project" value="UniProtKB-KW"/>
</dbReference>